<evidence type="ECO:0000256" key="5">
    <source>
        <dbReference type="ARBA" id="ARBA00022970"/>
    </source>
</evidence>
<evidence type="ECO:0000256" key="3">
    <source>
        <dbReference type="ARBA" id="ARBA00022475"/>
    </source>
</evidence>
<comment type="similarity">
    <text evidence="8">Belongs to the binding-protein-dependent transport system permease family. LivHM subfamily.</text>
</comment>
<dbReference type="CDD" id="cd06582">
    <property type="entry name" value="TM_PBP1_LivH_like"/>
    <property type="match status" value="1"/>
</dbReference>
<dbReference type="GO" id="GO:0005886">
    <property type="term" value="C:plasma membrane"/>
    <property type="evidence" value="ECO:0007669"/>
    <property type="project" value="UniProtKB-SubCell"/>
</dbReference>
<feature type="transmembrane region" description="Helical" evidence="9">
    <location>
        <begin position="261"/>
        <end position="280"/>
    </location>
</feature>
<feature type="transmembrane region" description="Helical" evidence="9">
    <location>
        <begin position="184"/>
        <end position="204"/>
    </location>
</feature>
<proteinExistence type="inferred from homology"/>
<dbReference type="GO" id="GO:0022857">
    <property type="term" value="F:transmembrane transporter activity"/>
    <property type="evidence" value="ECO:0007669"/>
    <property type="project" value="InterPro"/>
</dbReference>
<gene>
    <name evidence="10" type="ORF">E8K88_08305</name>
</gene>
<keyword evidence="3" id="KW-1003">Cell membrane</keyword>
<dbReference type="AlphaFoldDB" id="A0A4S5BR49"/>
<keyword evidence="2" id="KW-0813">Transport</keyword>
<evidence type="ECO:0000256" key="7">
    <source>
        <dbReference type="ARBA" id="ARBA00023136"/>
    </source>
</evidence>
<dbReference type="RefSeq" id="WP_136406198.1">
    <property type="nucleotide sequence ID" value="NZ_JARXRQ010000010.1"/>
</dbReference>
<dbReference type="InterPro" id="IPR052157">
    <property type="entry name" value="BCAA_transport_permease"/>
</dbReference>
<dbReference type="InterPro" id="IPR001851">
    <property type="entry name" value="ABC_transp_permease"/>
</dbReference>
<accession>A0A4S5BR49</accession>
<evidence type="ECO:0000313" key="11">
    <source>
        <dbReference type="Proteomes" id="UP000306236"/>
    </source>
</evidence>
<evidence type="ECO:0000256" key="6">
    <source>
        <dbReference type="ARBA" id="ARBA00022989"/>
    </source>
</evidence>
<keyword evidence="5" id="KW-0029">Amino-acid transport</keyword>
<sequence>MLQMIVSGIALGAIYGLIALGIVMVFKATGILNFAHGEAAMLSAFMAYTLMVSGLPIWAVVLLTLLFGAALGMVIERFIIRRFIGKALLSSAICTLGLFLVFGDLAIWIWGKDTQELPSLFPNAPIDIGGVIVSGQDLGVVLVCAILAAVLFGFFRFTRLGIAMQATMENPVAARLMGIPIKRIYALAWGISHVIAAIAGLLIAPMTFVHFSMMQHALHFAFAAAVLGGIGSMPGALLGGVIIGVSSNLTGAYVSSAWKDAVPFIVMLAILILRPQGLLARKHIKKV</sequence>
<feature type="transmembrane region" description="Helical" evidence="9">
    <location>
        <begin position="87"/>
        <end position="111"/>
    </location>
</feature>
<dbReference type="Proteomes" id="UP000306236">
    <property type="component" value="Unassembled WGS sequence"/>
</dbReference>
<dbReference type="EMBL" id="SSWX01000009">
    <property type="protein sequence ID" value="THJ33663.1"/>
    <property type="molecule type" value="Genomic_DNA"/>
</dbReference>
<comment type="caution">
    <text evidence="10">The sequence shown here is derived from an EMBL/GenBank/DDBJ whole genome shotgun (WGS) entry which is preliminary data.</text>
</comment>
<evidence type="ECO:0000256" key="2">
    <source>
        <dbReference type="ARBA" id="ARBA00022448"/>
    </source>
</evidence>
<dbReference type="PANTHER" id="PTHR11795:SF451">
    <property type="entry name" value="ABC TRANSPORTER PERMEASE PROTEIN"/>
    <property type="match status" value="1"/>
</dbReference>
<dbReference type="GO" id="GO:0006865">
    <property type="term" value="P:amino acid transport"/>
    <property type="evidence" value="ECO:0007669"/>
    <property type="project" value="UniProtKB-KW"/>
</dbReference>
<feature type="transmembrane region" description="Helical" evidence="9">
    <location>
        <begin position="12"/>
        <end position="35"/>
    </location>
</feature>
<evidence type="ECO:0000313" key="10">
    <source>
        <dbReference type="EMBL" id="THJ33663.1"/>
    </source>
</evidence>
<dbReference type="PANTHER" id="PTHR11795">
    <property type="entry name" value="BRANCHED-CHAIN AMINO ACID TRANSPORT SYSTEM PERMEASE PROTEIN LIVH"/>
    <property type="match status" value="1"/>
</dbReference>
<keyword evidence="11" id="KW-1185">Reference proteome</keyword>
<dbReference type="Pfam" id="PF02653">
    <property type="entry name" value="BPD_transp_2"/>
    <property type="match status" value="1"/>
</dbReference>
<keyword evidence="6 9" id="KW-1133">Transmembrane helix</keyword>
<evidence type="ECO:0000256" key="1">
    <source>
        <dbReference type="ARBA" id="ARBA00004651"/>
    </source>
</evidence>
<feature type="transmembrane region" description="Helical" evidence="9">
    <location>
        <begin position="55"/>
        <end position="75"/>
    </location>
</feature>
<reference evidence="10 11" key="1">
    <citation type="submission" date="2019-04" db="EMBL/GenBank/DDBJ databases">
        <title>Lampropedia sp YIM MLB12 draf genome.</title>
        <authorList>
            <person name="Wang Y.-X."/>
        </authorList>
    </citation>
    <scope>NUCLEOTIDE SEQUENCE [LARGE SCALE GENOMIC DNA]</scope>
    <source>
        <strain evidence="10 11">YIM MLB12</strain>
    </source>
</reference>
<keyword evidence="7 9" id="KW-0472">Membrane</keyword>
<comment type="subcellular location">
    <subcellularLocation>
        <location evidence="1">Cell membrane</location>
        <topology evidence="1">Multi-pass membrane protein</topology>
    </subcellularLocation>
</comment>
<feature type="transmembrane region" description="Helical" evidence="9">
    <location>
        <begin position="131"/>
        <end position="155"/>
    </location>
</feature>
<evidence type="ECO:0000256" key="9">
    <source>
        <dbReference type="SAM" id="Phobius"/>
    </source>
</evidence>
<evidence type="ECO:0000256" key="8">
    <source>
        <dbReference type="ARBA" id="ARBA00037998"/>
    </source>
</evidence>
<keyword evidence="4 9" id="KW-0812">Transmembrane</keyword>
<organism evidence="10 11">
    <name type="scientific">Lampropedia aestuarii</name>
    <dbReference type="NCBI Taxonomy" id="2562762"/>
    <lineage>
        <taxon>Bacteria</taxon>
        <taxon>Pseudomonadati</taxon>
        <taxon>Pseudomonadota</taxon>
        <taxon>Betaproteobacteria</taxon>
        <taxon>Burkholderiales</taxon>
        <taxon>Comamonadaceae</taxon>
        <taxon>Lampropedia</taxon>
    </lineage>
</organism>
<protein>
    <submittedName>
        <fullName evidence="10">Branched-chain amino acid ABC transporter permease</fullName>
    </submittedName>
</protein>
<name>A0A4S5BR49_9BURK</name>
<dbReference type="OrthoDB" id="25113at2"/>
<evidence type="ECO:0000256" key="4">
    <source>
        <dbReference type="ARBA" id="ARBA00022692"/>
    </source>
</evidence>